<reference evidence="5" key="1">
    <citation type="journal article" date="2019" name="Int. J. Syst. Evol. Microbiol.">
        <title>The Global Catalogue of Microorganisms (GCM) 10K type strain sequencing project: providing services to taxonomists for standard genome sequencing and annotation.</title>
        <authorList>
            <consortium name="The Broad Institute Genomics Platform"/>
            <consortium name="The Broad Institute Genome Sequencing Center for Infectious Disease"/>
            <person name="Wu L."/>
            <person name="Ma J."/>
        </authorList>
    </citation>
    <scope>NUCLEOTIDE SEQUENCE [LARGE SCALE GENOMIC DNA]</scope>
    <source>
        <strain evidence="5">JCM 17225</strain>
    </source>
</reference>
<keyword evidence="2" id="KW-1133">Transmembrane helix</keyword>
<comment type="similarity">
    <text evidence="1">Belongs to the bacterial sugar transferase family.</text>
</comment>
<dbReference type="PANTHER" id="PTHR30576:SF0">
    <property type="entry name" value="UNDECAPRENYL-PHOSPHATE N-ACETYLGALACTOSAMINYL 1-PHOSPHATE TRANSFERASE-RELATED"/>
    <property type="match status" value="1"/>
</dbReference>
<dbReference type="RefSeq" id="WP_345057710.1">
    <property type="nucleotide sequence ID" value="NZ_BAABDK010000029.1"/>
</dbReference>
<evidence type="ECO:0000313" key="5">
    <source>
        <dbReference type="Proteomes" id="UP001501469"/>
    </source>
</evidence>
<name>A0ABP7UN63_9BACT</name>
<evidence type="ECO:0000256" key="1">
    <source>
        <dbReference type="ARBA" id="ARBA00006464"/>
    </source>
</evidence>
<sequence>MSLESLPHARIPVLLLAPEEADSQRIQREFAEELEVTVATTAEQALAICAQPSATFTAILNAADPASGMGLRLVRMLKDEQQLAQPIFWLTKKSVPQALRKVLLERPGSEVFAASGEQERLLTRLHFLAQPKPLPVDVNSPYALRMPVSKRLLDVVCAAGALVVLSPLMLVLAALIKLESRGPVFYYSYRVGAGYRIFKFWKLRSMRSDADKLLDSMKSLNQYQAGSGAPGSIAAAPSQLCATCTANGTQCQQQLVNEKGQLICEQQYRTQKKASQAPAFIKIANDPRVTKLGRFLRNTSIDELPQLFNVLRGDMSLVGNRPLPLYEAEQLLTDGYSKRFIAPAGITGLWQVSRRGKGGDMSEEERKALDIEYARDFSMKKDLEIILKTFPALFQKENV</sequence>
<organism evidence="4 5">
    <name type="scientific">Hymenobacter glaciei</name>
    <dbReference type="NCBI Taxonomy" id="877209"/>
    <lineage>
        <taxon>Bacteria</taxon>
        <taxon>Pseudomonadati</taxon>
        <taxon>Bacteroidota</taxon>
        <taxon>Cytophagia</taxon>
        <taxon>Cytophagales</taxon>
        <taxon>Hymenobacteraceae</taxon>
        <taxon>Hymenobacter</taxon>
    </lineage>
</organism>
<accession>A0ABP7UN63</accession>
<keyword evidence="5" id="KW-1185">Reference proteome</keyword>
<evidence type="ECO:0000313" key="4">
    <source>
        <dbReference type="EMBL" id="GAA4048130.1"/>
    </source>
</evidence>
<dbReference type="InterPro" id="IPR003362">
    <property type="entry name" value="Bact_transf"/>
</dbReference>
<keyword evidence="2" id="KW-0812">Transmembrane</keyword>
<evidence type="ECO:0000259" key="3">
    <source>
        <dbReference type="Pfam" id="PF02397"/>
    </source>
</evidence>
<comment type="caution">
    <text evidence="4">The sequence shown here is derived from an EMBL/GenBank/DDBJ whole genome shotgun (WGS) entry which is preliminary data.</text>
</comment>
<dbReference type="PANTHER" id="PTHR30576">
    <property type="entry name" value="COLANIC BIOSYNTHESIS UDP-GLUCOSE LIPID CARRIER TRANSFERASE"/>
    <property type="match status" value="1"/>
</dbReference>
<feature type="domain" description="Bacterial sugar transferase" evidence="3">
    <location>
        <begin position="150"/>
        <end position="394"/>
    </location>
</feature>
<keyword evidence="2" id="KW-0472">Membrane</keyword>
<feature type="transmembrane region" description="Helical" evidence="2">
    <location>
        <begin position="152"/>
        <end position="176"/>
    </location>
</feature>
<dbReference type="EMBL" id="BAABDK010000029">
    <property type="protein sequence ID" value="GAA4048130.1"/>
    <property type="molecule type" value="Genomic_DNA"/>
</dbReference>
<gene>
    <name evidence="4" type="ORF">GCM10022409_38130</name>
</gene>
<dbReference type="Proteomes" id="UP001501469">
    <property type="component" value="Unassembled WGS sequence"/>
</dbReference>
<protein>
    <recommendedName>
        <fullName evidence="3">Bacterial sugar transferase domain-containing protein</fullName>
    </recommendedName>
</protein>
<dbReference type="Pfam" id="PF02397">
    <property type="entry name" value="Bac_transf"/>
    <property type="match status" value="1"/>
</dbReference>
<proteinExistence type="inferred from homology"/>
<evidence type="ECO:0000256" key="2">
    <source>
        <dbReference type="SAM" id="Phobius"/>
    </source>
</evidence>